<dbReference type="EMBL" id="JBBPFD010000016">
    <property type="protein sequence ID" value="KAK7893673.1"/>
    <property type="molecule type" value="Genomic_DNA"/>
</dbReference>
<reference evidence="2" key="1">
    <citation type="submission" date="2024-04" db="EMBL/GenBank/DDBJ databases">
        <title>Salinicola lusitanus LLJ914,a marine bacterium isolated from the Okinawa Trough.</title>
        <authorList>
            <person name="Li J."/>
        </authorList>
    </citation>
    <scope>NUCLEOTIDE SEQUENCE [LARGE SCALE GENOMIC DNA]</scope>
</reference>
<dbReference type="Proteomes" id="UP001460270">
    <property type="component" value="Unassembled WGS sequence"/>
</dbReference>
<accession>A0AAW0NB48</accession>
<comment type="caution">
    <text evidence="1">The sequence shown here is derived from an EMBL/GenBank/DDBJ whole genome shotgun (WGS) entry which is preliminary data.</text>
</comment>
<evidence type="ECO:0000313" key="2">
    <source>
        <dbReference type="Proteomes" id="UP001460270"/>
    </source>
</evidence>
<organism evidence="1 2">
    <name type="scientific">Mugilogobius chulae</name>
    <name type="common">yellowstripe goby</name>
    <dbReference type="NCBI Taxonomy" id="88201"/>
    <lineage>
        <taxon>Eukaryota</taxon>
        <taxon>Metazoa</taxon>
        <taxon>Chordata</taxon>
        <taxon>Craniata</taxon>
        <taxon>Vertebrata</taxon>
        <taxon>Euteleostomi</taxon>
        <taxon>Actinopterygii</taxon>
        <taxon>Neopterygii</taxon>
        <taxon>Teleostei</taxon>
        <taxon>Neoteleostei</taxon>
        <taxon>Acanthomorphata</taxon>
        <taxon>Gobiaria</taxon>
        <taxon>Gobiiformes</taxon>
        <taxon>Gobioidei</taxon>
        <taxon>Gobiidae</taxon>
        <taxon>Gobionellinae</taxon>
        <taxon>Mugilogobius</taxon>
    </lineage>
</organism>
<proteinExistence type="predicted"/>
<dbReference type="AlphaFoldDB" id="A0AAW0NB48"/>
<keyword evidence="2" id="KW-1185">Reference proteome</keyword>
<name>A0AAW0NB48_9GOBI</name>
<protein>
    <submittedName>
        <fullName evidence="1">Uncharacterized protein</fullName>
    </submittedName>
</protein>
<gene>
    <name evidence="1" type="ORF">WMY93_022825</name>
</gene>
<sequence>MPHMDLLKMPVAGVEPRLTLPGGGDIYASGWRNSQLVTGLHQQPFTLEEMYSDAQWNYTSFWRWEETGVIEKTYSDTGRTCKLHSERSRWLGECIPEVEREREKERESNSRGREESIDRLQMQFERCRKSFWRKCAKKIAETCPECLCS</sequence>
<evidence type="ECO:0000313" key="1">
    <source>
        <dbReference type="EMBL" id="KAK7893673.1"/>
    </source>
</evidence>